<name>A0A0A9G8J1_ARUDO</name>
<dbReference type="AlphaFoldDB" id="A0A0A9G8J1"/>
<evidence type="ECO:0000313" key="1">
    <source>
        <dbReference type="EMBL" id="JAE18871.1"/>
    </source>
</evidence>
<protein>
    <submittedName>
        <fullName evidence="1">Uncharacterized protein</fullName>
    </submittedName>
</protein>
<reference evidence="1" key="1">
    <citation type="submission" date="2014-09" db="EMBL/GenBank/DDBJ databases">
        <authorList>
            <person name="Magalhaes I.L.F."/>
            <person name="Oliveira U."/>
            <person name="Santos F.R."/>
            <person name="Vidigal T.H.D.A."/>
            <person name="Brescovit A.D."/>
            <person name="Santos A.J."/>
        </authorList>
    </citation>
    <scope>NUCLEOTIDE SEQUENCE</scope>
    <source>
        <tissue evidence="1">Shoot tissue taken approximately 20 cm above the soil surface</tissue>
    </source>
</reference>
<organism evidence="1">
    <name type="scientific">Arundo donax</name>
    <name type="common">Giant reed</name>
    <name type="synonym">Donax arundinaceus</name>
    <dbReference type="NCBI Taxonomy" id="35708"/>
    <lineage>
        <taxon>Eukaryota</taxon>
        <taxon>Viridiplantae</taxon>
        <taxon>Streptophyta</taxon>
        <taxon>Embryophyta</taxon>
        <taxon>Tracheophyta</taxon>
        <taxon>Spermatophyta</taxon>
        <taxon>Magnoliopsida</taxon>
        <taxon>Liliopsida</taxon>
        <taxon>Poales</taxon>
        <taxon>Poaceae</taxon>
        <taxon>PACMAD clade</taxon>
        <taxon>Arundinoideae</taxon>
        <taxon>Arundineae</taxon>
        <taxon>Arundo</taxon>
    </lineage>
</organism>
<proteinExistence type="predicted"/>
<reference evidence="1" key="2">
    <citation type="journal article" date="2015" name="Data Brief">
        <title>Shoot transcriptome of the giant reed, Arundo donax.</title>
        <authorList>
            <person name="Barrero R.A."/>
            <person name="Guerrero F.D."/>
            <person name="Moolhuijzen P."/>
            <person name="Goolsby J.A."/>
            <person name="Tidwell J."/>
            <person name="Bellgard S.E."/>
            <person name="Bellgard M.I."/>
        </authorList>
    </citation>
    <scope>NUCLEOTIDE SEQUENCE</scope>
    <source>
        <tissue evidence="1">Shoot tissue taken approximately 20 cm above the soil surface</tissue>
    </source>
</reference>
<accession>A0A0A9G8J1</accession>
<sequence>MLQSSQPSFVYSIILPFIAGCSNKLGISSCPASPVIKASKSRPIFIKFSGFHVVLSSDFCCTSLGLDSASDPAFSLSIHFEPSLLSCSIEKSVSSFLPERRRINVETVAPFSLTKFLIATARSLSTDP</sequence>
<dbReference type="EMBL" id="GBRH01179025">
    <property type="protein sequence ID" value="JAE18871.1"/>
    <property type="molecule type" value="Transcribed_RNA"/>
</dbReference>